<protein>
    <submittedName>
        <fullName evidence="1">Uncharacterized protein</fullName>
    </submittedName>
</protein>
<reference evidence="1" key="1">
    <citation type="journal article" date="2013" name="J. Plant Res.">
        <title>Effect of fungi and light on seed germination of three Opuntia species from semiarid lands of central Mexico.</title>
        <authorList>
            <person name="Delgado-Sanchez P."/>
            <person name="Jimenez-Bremont J.F."/>
            <person name="Guerrero-Gonzalez Mde L."/>
            <person name="Flores J."/>
        </authorList>
    </citation>
    <scope>NUCLEOTIDE SEQUENCE</scope>
    <source>
        <tissue evidence="1">Cladode</tissue>
    </source>
</reference>
<proteinExistence type="predicted"/>
<accession>A0A7C9E5T7</accession>
<dbReference type="AlphaFoldDB" id="A0A7C9E5T7"/>
<sequence>MKNHSYTVHGGFGMRRLHWNCWTQHLERSFRQMRWPSASILVFCVSKKMHLKDQEWQLLLLHLVVIPSSFLRLQRLISSLLVHLKALVKVKLIKEPCHFQQHRMSRLWILDNFEIRIHECTGSCHLSSFGGKGSHKSLWRWGFVPSS</sequence>
<name>A0A7C9E5T7_OPUST</name>
<evidence type="ECO:0000313" key="1">
    <source>
        <dbReference type="EMBL" id="MBA4660340.1"/>
    </source>
</evidence>
<reference evidence="1" key="2">
    <citation type="submission" date="2020-07" db="EMBL/GenBank/DDBJ databases">
        <authorList>
            <person name="Vera ALvarez R."/>
            <person name="Arias-Moreno D.M."/>
            <person name="Jimenez-Jacinto V."/>
            <person name="Jimenez-Bremont J.F."/>
            <person name="Swaminathan K."/>
            <person name="Moose S.P."/>
            <person name="Guerrero-Gonzalez M.L."/>
            <person name="Marino-Ramirez L."/>
            <person name="Landsman D."/>
            <person name="Rodriguez-Kessler M."/>
            <person name="Delgado-Sanchez P."/>
        </authorList>
    </citation>
    <scope>NUCLEOTIDE SEQUENCE</scope>
    <source>
        <tissue evidence="1">Cladode</tissue>
    </source>
</reference>
<dbReference type="EMBL" id="GISG01207584">
    <property type="protein sequence ID" value="MBA4660340.1"/>
    <property type="molecule type" value="Transcribed_RNA"/>
</dbReference>
<organism evidence="1">
    <name type="scientific">Opuntia streptacantha</name>
    <name type="common">Prickly pear cactus</name>
    <name type="synonym">Opuntia cardona</name>
    <dbReference type="NCBI Taxonomy" id="393608"/>
    <lineage>
        <taxon>Eukaryota</taxon>
        <taxon>Viridiplantae</taxon>
        <taxon>Streptophyta</taxon>
        <taxon>Embryophyta</taxon>
        <taxon>Tracheophyta</taxon>
        <taxon>Spermatophyta</taxon>
        <taxon>Magnoliopsida</taxon>
        <taxon>eudicotyledons</taxon>
        <taxon>Gunneridae</taxon>
        <taxon>Pentapetalae</taxon>
        <taxon>Caryophyllales</taxon>
        <taxon>Cactineae</taxon>
        <taxon>Cactaceae</taxon>
        <taxon>Opuntioideae</taxon>
        <taxon>Opuntia</taxon>
    </lineage>
</organism>